<keyword evidence="2" id="KW-1185">Reference proteome</keyword>
<dbReference type="CDD" id="cd09272">
    <property type="entry name" value="RNase_HI_RT_Ty1"/>
    <property type="match status" value="1"/>
</dbReference>
<dbReference type="Proteomes" id="UP000815677">
    <property type="component" value="Unassembled WGS sequence"/>
</dbReference>
<evidence type="ECO:0000313" key="1">
    <source>
        <dbReference type="EMBL" id="GAT51524.1"/>
    </source>
</evidence>
<sequence length="246" mass="27125">MDSKGHPTAADCPTTPEDIASMKNIPYLHILGAVAYLAVATRPDIAYAVGVLARFSKNPGWKHWQALKRVLRYLKGTIDKRLTFGSIQSTGELFTTYSDADHGGNPDNGRSTSGYVVMMGGGAISWSSRLQSFVTLSTTEAEYVAAVSAGQEILWLRNMFSKLGYQQKDSSRLLIDNQSTISVAKNTDHHGRVKHLDLRFYWLRDIIAEKTISVAHCGTLEMVADIMTKGLGREKMIKALSMLGLR</sequence>
<accession>A0ABQ0LK91</accession>
<dbReference type="PANTHER" id="PTHR11439:SF483">
    <property type="entry name" value="PEPTIDE SYNTHASE GLIP-LIKE, PUTATIVE (AFU_ORTHOLOGUE AFUA_3G12920)-RELATED"/>
    <property type="match status" value="1"/>
</dbReference>
<dbReference type="EMBL" id="DF847217">
    <property type="protein sequence ID" value="GAT51524.1"/>
    <property type="molecule type" value="Genomic_DNA"/>
</dbReference>
<protein>
    <submittedName>
        <fullName evidence="1">Uncharacterized protein</fullName>
    </submittedName>
</protein>
<dbReference type="SUPFAM" id="SSF56672">
    <property type="entry name" value="DNA/RNA polymerases"/>
    <property type="match status" value="1"/>
</dbReference>
<dbReference type="PANTHER" id="PTHR11439">
    <property type="entry name" value="GAG-POL-RELATED RETROTRANSPOSON"/>
    <property type="match status" value="1"/>
</dbReference>
<reference evidence="1" key="1">
    <citation type="submission" date="2014-09" db="EMBL/GenBank/DDBJ databases">
        <title>Genome sequence of the luminous mushroom Mycena chlorophos for searching fungal bioluminescence genes.</title>
        <authorList>
            <person name="Tanaka Y."/>
            <person name="Kasuga D."/>
            <person name="Oba Y."/>
            <person name="Hase S."/>
            <person name="Sato K."/>
            <person name="Oba Y."/>
            <person name="Sakakibara Y."/>
        </authorList>
    </citation>
    <scope>NUCLEOTIDE SEQUENCE</scope>
</reference>
<evidence type="ECO:0000313" key="2">
    <source>
        <dbReference type="Proteomes" id="UP000815677"/>
    </source>
</evidence>
<organism evidence="1 2">
    <name type="scientific">Mycena chlorophos</name>
    <name type="common">Agaric fungus</name>
    <name type="synonym">Agaricus chlorophos</name>
    <dbReference type="NCBI Taxonomy" id="658473"/>
    <lineage>
        <taxon>Eukaryota</taxon>
        <taxon>Fungi</taxon>
        <taxon>Dikarya</taxon>
        <taxon>Basidiomycota</taxon>
        <taxon>Agaricomycotina</taxon>
        <taxon>Agaricomycetes</taxon>
        <taxon>Agaricomycetidae</taxon>
        <taxon>Agaricales</taxon>
        <taxon>Marasmiineae</taxon>
        <taxon>Mycenaceae</taxon>
        <taxon>Mycena</taxon>
    </lineage>
</organism>
<gene>
    <name evidence="1" type="ORF">MCHLO_08656</name>
</gene>
<proteinExistence type="predicted"/>
<name>A0ABQ0LK91_MYCCL</name>
<dbReference type="InterPro" id="IPR043502">
    <property type="entry name" value="DNA/RNA_pol_sf"/>
</dbReference>